<dbReference type="GO" id="GO:0009307">
    <property type="term" value="P:DNA restriction-modification system"/>
    <property type="evidence" value="ECO:0007669"/>
    <property type="project" value="UniProtKB-KW"/>
</dbReference>
<dbReference type="PANTHER" id="PTHR30408">
    <property type="entry name" value="TYPE-1 RESTRICTION ENZYME ECOKI SPECIFICITY PROTEIN"/>
    <property type="match status" value="1"/>
</dbReference>
<dbReference type="InterPro" id="IPR052021">
    <property type="entry name" value="Type-I_RS_S_subunit"/>
</dbReference>
<proteinExistence type="inferred from homology"/>
<evidence type="ECO:0000256" key="3">
    <source>
        <dbReference type="ARBA" id="ARBA00023125"/>
    </source>
</evidence>
<dbReference type="AlphaFoldDB" id="A0A1V1NZM6"/>
<evidence type="ECO:0000259" key="4">
    <source>
        <dbReference type="Pfam" id="PF01420"/>
    </source>
</evidence>
<gene>
    <name evidence="5" type="ORF">OMM_04810</name>
</gene>
<dbReference type="CDD" id="cd17516">
    <property type="entry name" value="RMtype1_S_HinAWORF1578P-TRD2-CR2_like"/>
    <property type="match status" value="1"/>
</dbReference>
<evidence type="ECO:0000256" key="1">
    <source>
        <dbReference type="ARBA" id="ARBA00010923"/>
    </source>
</evidence>
<evidence type="ECO:0000256" key="2">
    <source>
        <dbReference type="ARBA" id="ARBA00022747"/>
    </source>
</evidence>
<dbReference type="SUPFAM" id="SSF116734">
    <property type="entry name" value="DNA methylase specificity domain"/>
    <property type="match status" value="2"/>
</dbReference>
<dbReference type="GO" id="GO:0003677">
    <property type="term" value="F:DNA binding"/>
    <property type="evidence" value="ECO:0007669"/>
    <property type="project" value="UniProtKB-KW"/>
</dbReference>
<dbReference type="Gene3D" id="3.90.220.20">
    <property type="entry name" value="DNA methylase specificity domains"/>
    <property type="match status" value="2"/>
</dbReference>
<keyword evidence="3" id="KW-0238">DNA-binding</keyword>
<dbReference type="Proteomes" id="UP000189670">
    <property type="component" value="Unassembled WGS sequence"/>
</dbReference>
<dbReference type="InterPro" id="IPR044946">
    <property type="entry name" value="Restrct_endonuc_typeI_TRD_sf"/>
</dbReference>
<organism evidence="5 6">
    <name type="scientific">Candidatus Magnetoglobus multicellularis str. Araruama</name>
    <dbReference type="NCBI Taxonomy" id="890399"/>
    <lineage>
        <taxon>Bacteria</taxon>
        <taxon>Pseudomonadati</taxon>
        <taxon>Thermodesulfobacteriota</taxon>
        <taxon>Desulfobacteria</taxon>
        <taxon>Desulfobacterales</taxon>
        <taxon>Desulfobacteraceae</taxon>
        <taxon>Candidatus Magnetoglobus</taxon>
    </lineage>
</organism>
<accession>A0A1V1NZM6</accession>
<keyword evidence="2" id="KW-0680">Restriction system</keyword>
<dbReference type="InterPro" id="IPR000055">
    <property type="entry name" value="Restrct_endonuc_typeI_TRD"/>
</dbReference>
<dbReference type="Pfam" id="PF01420">
    <property type="entry name" value="Methylase_S"/>
    <property type="match status" value="2"/>
</dbReference>
<dbReference type="CDD" id="cd17266">
    <property type="entry name" value="RMtype1_S_Sau1132ORF3780P-TRD2-CR2_like"/>
    <property type="match status" value="1"/>
</dbReference>
<dbReference type="EMBL" id="ATBP01001112">
    <property type="protein sequence ID" value="ETR68031.1"/>
    <property type="molecule type" value="Genomic_DNA"/>
</dbReference>
<evidence type="ECO:0000313" key="5">
    <source>
        <dbReference type="EMBL" id="ETR68031.1"/>
    </source>
</evidence>
<dbReference type="PANTHER" id="PTHR30408:SF13">
    <property type="entry name" value="TYPE I RESTRICTION ENZYME HINDI SPECIFICITY SUBUNIT"/>
    <property type="match status" value="1"/>
</dbReference>
<name>A0A1V1NZM6_9BACT</name>
<feature type="domain" description="Type I restriction modification DNA specificity" evidence="4">
    <location>
        <begin position="2"/>
        <end position="154"/>
    </location>
</feature>
<reference evidence="6" key="1">
    <citation type="submission" date="2012-11" db="EMBL/GenBank/DDBJ databases">
        <authorList>
            <person name="Lucero-Rivera Y.E."/>
            <person name="Tovar-Ramirez D."/>
        </authorList>
    </citation>
    <scope>NUCLEOTIDE SEQUENCE [LARGE SCALE GENOMIC DNA]</scope>
    <source>
        <strain evidence="6">Araruama</strain>
    </source>
</reference>
<protein>
    <submittedName>
        <fullName evidence="5">Type I restriction enzyme, S subunit</fullName>
    </submittedName>
</protein>
<sequence length="368" mass="41677">MNDWKELPLGNFLSFGNGKKRPDTEGLIPIYGGNGILGYTSNNNYDGETIVIGRVGAYCGSVYFENKPIWVSDNALSAKPKDKYNAKFLYYFLKFINLNQYAGGSSHPLVTQTLLNSLEFELCVDPDEQKAIASVLSSLDDKIDLLHRQNKTLEAMAETLFRQWFVEEAEDDWEETTLGNLGKIITGKTPSTKNKEYWGNHIDFITPTDFKNYGKYTFSSERGLSLVGKEKINNIILPKNSILVTCIGSDMGKVVITTKEGVTNQQINSIIINTNLISVEYVYQYLKSIYYLLRNIALGGTTMPIINKTDFSNIETPIPPNKPLKKYNMITSEFNKKILYNTNQIQTLEKLRDTLLPKLMSGEIRVKY</sequence>
<evidence type="ECO:0000313" key="6">
    <source>
        <dbReference type="Proteomes" id="UP000189670"/>
    </source>
</evidence>
<comment type="similarity">
    <text evidence="1">Belongs to the type-I restriction system S methylase family.</text>
</comment>
<comment type="caution">
    <text evidence="5">The sequence shown here is derived from an EMBL/GenBank/DDBJ whole genome shotgun (WGS) entry which is preliminary data.</text>
</comment>
<feature type="domain" description="Type I restriction modification DNA specificity" evidence="4">
    <location>
        <begin position="171"/>
        <end position="349"/>
    </location>
</feature>